<proteinExistence type="predicted"/>
<accession>A0A9W4DWX7</accession>
<evidence type="ECO:0000313" key="2">
    <source>
        <dbReference type="Proteomes" id="UP001152519"/>
    </source>
</evidence>
<dbReference type="RefSeq" id="WP_251491887.1">
    <property type="nucleotide sequence ID" value="NZ_CAJSLV010000059.1"/>
</dbReference>
<sequence length="52" mass="5416">MPAHAAGSLLALWAAATGAPAPIADTTRTLLNAPERTFRQWAAENAAAFSEH</sequence>
<comment type="caution">
    <text evidence="1">The sequence shown here is derived from an EMBL/GenBank/DDBJ whole genome shotgun (WGS) entry which is preliminary data.</text>
</comment>
<evidence type="ECO:0000313" key="1">
    <source>
        <dbReference type="EMBL" id="CAG6395023.1"/>
    </source>
</evidence>
<reference evidence="1" key="1">
    <citation type="submission" date="2021-05" db="EMBL/GenBank/DDBJ databases">
        <authorList>
            <person name="Arsene-Ploetze F."/>
        </authorList>
    </citation>
    <scope>NUCLEOTIDE SEQUENCE</scope>
    <source>
        <strain evidence="1">DSM 42138</strain>
    </source>
</reference>
<protein>
    <submittedName>
        <fullName evidence="1">Uncharacterized protein</fullName>
    </submittedName>
</protein>
<keyword evidence="2" id="KW-1185">Reference proteome</keyword>
<dbReference type="EMBL" id="CAJSLV010000059">
    <property type="protein sequence ID" value="CAG6395023.1"/>
    <property type="molecule type" value="Genomic_DNA"/>
</dbReference>
<organism evidence="1 2">
    <name type="scientific">Actinacidiphila cocklensis</name>
    <dbReference type="NCBI Taxonomy" id="887465"/>
    <lineage>
        <taxon>Bacteria</taxon>
        <taxon>Bacillati</taxon>
        <taxon>Actinomycetota</taxon>
        <taxon>Actinomycetes</taxon>
        <taxon>Kitasatosporales</taxon>
        <taxon>Streptomycetaceae</taxon>
        <taxon>Actinacidiphila</taxon>
    </lineage>
</organism>
<name>A0A9W4DWX7_9ACTN</name>
<gene>
    <name evidence="1" type="ORF">SCOCK_30256</name>
</gene>
<dbReference type="Proteomes" id="UP001152519">
    <property type="component" value="Unassembled WGS sequence"/>
</dbReference>
<dbReference type="AlphaFoldDB" id="A0A9W4DWX7"/>